<protein>
    <submittedName>
        <fullName evidence="2">Uncharacterized protein</fullName>
    </submittedName>
</protein>
<feature type="compositionally biased region" description="Pro residues" evidence="1">
    <location>
        <begin position="219"/>
        <end position="228"/>
    </location>
</feature>
<gene>
    <name evidence="2" type="ORF">B0T25DRAFT_124896</name>
</gene>
<sequence length="228" mass="24570">MRLAEAVFSGRKALLLPIDGPEIGEHGLSVSEYGIPSVSHPPRSMVTGDVCPRAPSGPLVPLASWAPGVPTPGSDMSWRNGPPTVPPKEPPSCLAWDSVSCRRFAHLKIWVCWMLPSSFDPTTMPSPVLVSIPIDLGPGCFSHLAALARRPPPPPSTCCALDSLVAKWLFLVMHMAHEIIVVIHLYKSSGGAPSPGFPRDIVTHDQYSPRHPPQKFIVPPIPTPSRLD</sequence>
<comment type="caution">
    <text evidence="2">The sequence shown here is derived from an EMBL/GenBank/DDBJ whole genome shotgun (WGS) entry which is preliminary data.</text>
</comment>
<reference evidence="2" key="2">
    <citation type="submission" date="2023-06" db="EMBL/GenBank/DDBJ databases">
        <authorList>
            <consortium name="Lawrence Berkeley National Laboratory"/>
            <person name="Haridas S."/>
            <person name="Hensen N."/>
            <person name="Bonometti L."/>
            <person name="Westerberg I."/>
            <person name="Brannstrom I.O."/>
            <person name="Guillou S."/>
            <person name="Cros-Aarteil S."/>
            <person name="Calhoun S."/>
            <person name="Kuo A."/>
            <person name="Mondo S."/>
            <person name="Pangilinan J."/>
            <person name="Riley R."/>
            <person name="Labutti K."/>
            <person name="Andreopoulos B."/>
            <person name="Lipzen A."/>
            <person name="Chen C."/>
            <person name="Yanf M."/>
            <person name="Daum C."/>
            <person name="Ng V."/>
            <person name="Clum A."/>
            <person name="Steindorff A."/>
            <person name="Ohm R."/>
            <person name="Martin F."/>
            <person name="Silar P."/>
            <person name="Natvig D."/>
            <person name="Lalanne C."/>
            <person name="Gautier V."/>
            <person name="Ament-Velasquez S.L."/>
            <person name="Kruys A."/>
            <person name="Hutchinson M.I."/>
            <person name="Powell A.J."/>
            <person name="Barry K."/>
            <person name="Miller A.N."/>
            <person name="Grigoriev I.V."/>
            <person name="Debuchy R."/>
            <person name="Gladieux P."/>
            <person name="Thoren M.H."/>
            <person name="Johannesson H."/>
        </authorList>
    </citation>
    <scope>NUCLEOTIDE SEQUENCE</scope>
    <source>
        <strain evidence="2">CBS 955.72</strain>
    </source>
</reference>
<feature type="region of interest" description="Disordered" evidence="1">
    <location>
        <begin position="209"/>
        <end position="228"/>
    </location>
</feature>
<reference evidence="2" key="1">
    <citation type="journal article" date="2023" name="Mol. Phylogenet. Evol.">
        <title>Genome-scale phylogeny and comparative genomics of the fungal order Sordariales.</title>
        <authorList>
            <person name="Hensen N."/>
            <person name="Bonometti L."/>
            <person name="Westerberg I."/>
            <person name="Brannstrom I.O."/>
            <person name="Guillou S."/>
            <person name="Cros-Aarteil S."/>
            <person name="Calhoun S."/>
            <person name="Haridas S."/>
            <person name="Kuo A."/>
            <person name="Mondo S."/>
            <person name="Pangilinan J."/>
            <person name="Riley R."/>
            <person name="LaButti K."/>
            <person name="Andreopoulos B."/>
            <person name="Lipzen A."/>
            <person name="Chen C."/>
            <person name="Yan M."/>
            <person name="Daum C."/>
            <person name="Ng V."/>
            <person name="Clum A."/>
            <person name="Steindorff A."/>
            <person name="Ohm R.A."/>
            <person name="Martin F."/>
            <person name="Silar P."/>
            <person name="Natvig D.O."/>
            <person name="Lalanne C."/>
            <person name="Gautier V."/>
            <person name="Ament-Velasquez S.L."/>
            <person name="Kruys A."/>
            <person name="Hutchinson M.I."/>
            <person name="Powell A.J."/>
            <person name="Barry K."/>
            <person name="Miller A.N."/>
            <person name="Grigoriev I.V."/>
            <person name="Debuchy R."/>
            <person name="Gladieux P."/>
            <person name="Hiltunen Thoren M."/>
            <person name="Johannesson H."/>
        </authorList>
    </citation>
    <scope>NUCLEOTIDE SEQUENCE</scope>
    <source>
        <strain evidence="2">CBS 955.72</strain>
    </source>
</reference>
<accession>A0AAJ0HRS7</accession>
<evidence type="ECO:0000313" key="2">
    <source>
        <dbReference type="EMBL" id="KAK3360240.1"/>
    </source>
</evidence>
<evidence type="ECO:0000313" key="3">
    <source>
        <dbReference type="Proteomes" id="UP001275084"/>
    </source>
</evidence>
<dbReference type="EMBL" id="JAUIQD010000002">
    <property type="protein sequence ID" value="KAK3360240.1"/>
    <property type="molecule type" value="Genomic_DNA"/>
</dbReference>
<dbReference type="Proteomes" id="UP001275084">
    <property type="component" value="Unassembled WGS sequence"/>
</dbReference>
<evidence type="ECO:0000256" key="1">
    <source>
        <dbReference type="SAM" id="MobiDB-lite"/>
    </source>
</evidence>
<keyword evidence="3" id="KW-1185">Reference proteome</keyword>
<dbReference type="AlphaFoldDB" id="A0AAJ0HRS7"/>
<proteinExistence type="predicted"/>
<name>A0AAJ0HRS7_9PEZI</name>
<organism evidence="2 3">
    <name type="scientific">Lasiosphaeria hispida</name>
    <dbReference type="NCBI Taxonomy" id="260671"/>
    <lineage>
        <taxon>Eukaryota</taxon>
        <taxon>Fungi</taxon>
        <taxon>Dikarya</taxon>
        <taxon>Ascomycota</taxon>
        <taxon>Pezizomycotina</taxon>
        <taxon>Sordariomycetes</taxon>
        <taxon>Sordariomycetidae</taxon>
        <taxon>Sordariales</taxon>
        <taxon>Lasiosphaeriaceae</taxon>
        <taxon>Lasiosphaeria</taxon>
    </lineage>
</organism>